<organism evidence="2 3">
    <name type="scientific">Helianthus annuus</name>
    <name type="common">Common sunflower</name>
    <dbReference type="NCBI Taxonomy" id="4232"/>
    <lineage>
        <taxon>Eukaryota</taxon>
        <taxon>Viridiplantae</taxon>
        <taxon>Streptophyta</taxon>
        <taxon>Embryophyta</taxon>
        <taxon>Tracheophyta</taxon>
        <taxon>Spermatophyta</taxon>
        <taxon>Magnoliopsida</taxon>
        <taxon>eudicotyledons</taxon>
        <taxon>Gunneridae</taxon>
        <taxon>Pentapetalae</taxon>
        <taxon>asterids</taxon>
        <taxon>campanulids</taxon>
        <taxon>Asterales</taxon>
        <taxon>Asteraceae</taxon>
        <taxon>Asteroideae</taxon>
        <taxon>Heliantheae alliance</taxon>
        <taxon>Heliantheae</taxon>
        <taxon>Helianthus</taxon>
    </lineage>
</organism>
<dbReference type="AlphaFoldDB" id="A0A9K3EBN1"/>
<name>A0A9K3EBN1_HELAN</name>
<proteinExistence type="predicted"/>
<accession>A0A9K3EBN1</accession>
<evidence type="ECO:0000256" key="1">
    <source>
        <dbReference type="SAM" id="Phobius"/>
    </source>
</evidence>
<evidence type="ECO:0000313" key="3">
    <source>
        <dbReference type="Proteomes" id="UP000215914"/>
    </source>
</evidence>
<keyword evidence="1" id="KW-0472">Membrane</keyword>
<keyword evidence="1" id="KW-1133">Transmembrane helix</keyword>
<protein>
    <recommendedName>
        <fullName evidence="4">WD40/YVTN repeat-like-containing domain-containing protein</fullName>
    </recommendedName>
</protein>
<keyword evidence="1" id="KW-0812">Transmembrane</keyword>
<feature type="transmembrane region" description="Helical" evidence="1">
    <location>
        <begin position="6"/>
        <end position="22"/>
    </location>
</feature>
<dbReference type="Gramene" id="mRNA:HanXRQr2_Chr14g0657211">
    <property type="protein sequence ID" value="mRNA:HanXRQr2_Chr14g0657211"/>
    <property type="gene ID" value="HanXRQr2_Chr14g0657211"/>
</dbReference>
<sequence length="193" mass="21807">MFLKPSLFNLVYILLIYVHYMVHVQSIIRPKEIHSININPSCPYQLGFHLQDGRSGVLDMHNFQVSHIHCPPPSPWLDGQNTAIYESTRRKPSWLPNHSIYVVPSTSSNGLHLLDFYPHSSSPCHVDHGDSKSTRTSTVERKKSAFVPLSKRVTACVIHPLNDTIVAGTMEASLLVISQKHLCKRGDDDDYHS</sequence>
<reference evidence="2" key="2">
    <citation type="submission" date="2020-06" db="EMBL/GenBank/DDBJ databases">
        <title>Helianthus annuus Genome sequencing and assembly Release 2.</title>
        <authorList>
            <person name="Gouzy J."/>
            <person name="Langlade N."/>
            <person name="Munos S."/>
        </authorList>
    </citation>
    <scope>NUCLEOTIDE SEQUENCE</scope>
    <source>
        <tissue evidence="2">Leaves</tissue>
    </source>
</reference>
<evidence type="ECO:0008006" key="4">
    <source>
        <dbReference type="Google" id="ProtNLM"/>
    </source>
</evidence>
<evidence type="ECO:0000313" key="2">
    <source>
        <dbReference type="EMBL" id="KAF5770237.1"/>
    </source>
</evidence>
<comment type="caution">
    <text evidence="2">The sequence shown here is derived from an EMBL/GenBank/DDBJ whole genome shotgun (WGS) entry which is preliminary data.</text>
</comment>
<keyword evidence="3" id="KW-1185">Reference proteome</keyword>
<gene>
    <name evidence="2" type="ORF">HanXRQr2_Chr14g0657211</name>
</gene>
<dbReference type="EMBL" id="MNCJ02000329">
    <property type="protein sequence ID" value="KAF5770237.1"/>
    <property type="molecule type" value="Genomic_DNA"/>
</dbReference>
<dbReference type="Proteomes" id="UP000215914">
    <property type="component" value="Unassembled WGS sequence"/>
</dbReference>
<reference evidence="2" key="1">
    <citation type="journal article" date="2017" name="Nature">
        <title>The sunflower genome provides insights into oil metabolism, flowering and Asterid evolution.</title>
        <authorList>
            <person name="Badouin H."/>
            <person name="Gouzy J."/>
            <person name="Grassa C.J."/>
            <person name="Murat F."/>
            <person name="Staton S.E."/>
            <person name="Cottret L."/>
            <person name="Lelandais-Briere C."/>
            <person name="Owens G.L."/>
            <person name="Carrere S."/>
            <person name="Mayjonade B."/>
            <person name="Legrand L."/>
            <person name="Gill N."/>
            <person name="Kane N.C."/>
            <person name="Bowers J.E."/>
            <person name="Hubner S."/>
            <person name="Bellec A."/>
            <person name="Berard A."/>
            <person name="Berges H."/>
            <person name="Blanchet N."/>
            <person name="Boniface M.C."/>
            <person name="Brunel D."/>
            <person name="Catrice O."/>
            <person name="Chaidir N."/>
            <person name="Claudel C."/>
            <person name="Donnadieu C."/>
            <person name="Faraut T."/>
            <person name="Fievet G."/>
            <person name="Helmstetter N."/>
            <person name="King M."/>
            <person name="Knapp S.J."/>
            <person name="Lai Z."/>
            <person name="Le Paslier M.C."/>
            <person name="Lippi Y."/>
            <person name="Lorenzon L."/>
            <person name="Mandel J.R."/>
            <person name="Marage G."/>
            <person name="Marchand G."/>
            <person name="Marquand E."/>
            <person name="Bret-Mestries E."/>
            <person name="Morien E."/>
            <person name="Nambeesan S."/>
            <person name="Nguyen T."/>
            <person name="Pegot-Espagnet P."/>
            <person name="Pouilly N."/>
            <person name="Raftis F."/>
            <person name="Sallet E."/>
            <person name="Schiex T."/>
            <person name="Thomas J."/>
            <person name="Vandecasteele C."/>
            <person name="Vares D."/>
            <person name="Vear F."/>
            <person name="Vautrin S."/>
            <person name="Crespi M."/>
            <person name="Mangin B."/>
            <person name="Burke J.M."/>
            <person name="Salse J."/>
            <person name="Munos S."/>
            <person name="Vincourt P."/>
            <person name="Rieseberg L.H."/>
            <person name="Langlade N.B."/>
        </authorList>
    </citation>
    <scope>NUCLEOTIDE SEQUENCE</scope>
    <source>
        <tissue evidence="2">Leaves</tissue>
    </source>
</reference>